<organism evidence="8 9">
    <name type="scientific">Paractinoplanes bogorensis</name>
    <dbReference type="NCBI Taxonomy" id="1610840"/>
    <lineage>
        <taxon>Bacteria</taxon>
        <taxon>Bacillati</taxon>
        <taxon>Actinomycetota</taxon>
        <taxon>Actinomycetes</taxon>
        <taxon>Micromonosporales</taxon>
        <taxon>Micromonosporaceae</taxon>
        <taxon>Paractinoplanes</taxon>
    </lineage>
</organism>
<evidence type="ECO:0000256" key="4">
    <source>
        <dbReference type="ARBA" id="ARBA00023163"/>
    </source>
</evidence>
<dbReference type="InterPro" id="IPR036388">
    <property type="entry name" value="WH-like_DNA-bd_sf"/>
</dbReference>
<gene>
    <name evidence="8" type="ORF">KOI35_17145</name>
</gene>
<evidence type="ECO:0000256" key="6">
    <source>
        <dbReference type="PROSITE-ProRule" id="PRU01091"/>
    </source>
</evidence>
<comment type="similarity">
    <text evidence="1">Belongs to the AfsR/DnrI/RedD regulatory family.</text>
</comment>
<keyword evidence="4" id="KW-0804">Transcription</keyword>
<evidence type="ECO:0000256" key="5">
    <source>
        <dbReference type="PROSITE-ProRule" id="PRU00339"/>
    </source>
</evidence>
<evidence type="ECO:0000256" key="2">
    <source>
        <dbReference type="ARBA" id="ARBA00023015"/>
    </source>
</evidence>
<dbReference type="PANTHER" id="PTHR35807:SF1">
    <property type="entry name" value="TRANSCRIPTIONAL REGULATOR REDD"/>
    <property type="match status" value="1"/>
</dbReference>
<feature type="repeat" description="TPR" evidence="5">
    <location>
        <begin position="805"/>
        <end position="838"/>
    </location>
</feature>
<comment type="caution">
    <text evidence="8">The sequence shown here is derived from an EMBL/GenBank/DDBJ whole genome shotgun (WGS) entry which is preliminary data.</text>
</comment>
<dbReference type="InterPro" id="IPR027417">
    <property type="entry name" value="P-loop_NTPase"/>
</dbReference>
<name>A0ABS5YP44_9ACTN</name>
<dbReference type="SUPFAM" id="SSF52540">
    <property type="entry name" value="P-loop containing nucleoside triphosphate hydrolases"/>
    <property type="match status" value="1"/>
</dbReference>
<keyword evidence="2" id="KW-0805">Transcription regulation</keyword>
<dbReference type="SMART" id="SM00862">
    <property type="entry name" value="Trans_reg_C"/>
    <property type="match status" value="1"/>
</dbReference>
<dbReference type="Gene3D" id="1.10.10.10">
    <property type="entry name" value="Winged helix-like DNA-binding domain superfamily/Winged helix DNA-binding domain"/>
    <property type="match status" value="1"/>
</dbReference>
<feature type="repeat" description="TPR" evidence="5">
    <location>
        <begin position="765"/>
        <end position="798"/>
    </location>
</feature>
<evidence type="ECO:0000256" key="1">
    <source>
        <dbReference type="ARBA" id="ARBA00005820"/>
    </source>
</evidence>
<dbReference type="Gene3D" id="1.25.40.10">
    <property type="entry name" value="Tetratricopeptide repeat domain"/>
    <property type="match status" value="3"/>
</dbReference>
<keyword evidence="3 6" id="KW-0238">DNA-binding</keyword>
<dbReference type="PANTHER" id="PTHR35807">
    <property type="entry name" value="TRANSCRIPTIONAL REGULATOR REDD-RELATED"/>
    <property type="match status" value="1"/>
</dbReference>
<dbReference type="Pfam" id="PF00486">
    <property type="entry name" value="Trans_reg_C"/>
    <property type="match status" value="1"/>
</dbReference>
<dbReference type="Pfam" id="PF03704">
    <property type="entry name" value="BTAD"/>
    <property type="match status" value="1"/>
</dbReference>
<dbReference type="Pfam" id="PF13181">
    <property type="entry name" value="TPR_8"/>
    <property type="match status" value="1"/>
</dbReference>
<dbReference type="Gene3D" id="3.40.50.300">
    <property type="entry name" value="P-loop containing nucleotide triphosphate hydrolases"/>
    <property type="match status" value="1"/>
</dbReference>
<evidence type="ECO:0000256" key="3">
    <source>
        <dbReference type="ARBA" id="ARBA00023125"/>
    </source>
</evidence>
<dbReference type="Pfam" id="PF13424">
    <property type="entry name" value="TPR_12"/>
    <property type="match status" value="1"/>
</dbReference>
<dbReference type="InterPro" id="IPR005158">
    <property type="entry name" value="BTAD"/>
</dbReference>
<dbReference type="CDD" id="cd00383">
    <property type="entry name" value="trans_reg_C"/>
    <property type="match status" value="1"/>
</dbReference>
<dbReference type="InterPro" id="IPR019734">
    <property type="entry name" value="TPR_rpt"/>
</dbReference>
<dbReference type="PROSITE" id="PS50005">
    <property type="entry name" value="TPR"/>
    <property type="match status" value="2"/>
</dbReference>
<proteinExistence type="inferred from homology"/>
<sequence>MEFRLLGPVDIVVDGHRLDVGRPQQRAVLAVLLVEAGRQVTAESLVDRVWGEAPAPGARRALHAHLTRIRRLLESSGAPVPLIHRPGGYRLEVDPAAVDLHRFRRAAADPGRAEPMRAALALWRGTPLAGLPGDWAARMRRSWERERVDATVAWAAAELRTGDPGRTVGPLTDLAAEHPLIEPLAAALLRALQATGRSAVALEHYAVLRELLADQLGSDPSAEVEAVHRELLRGGGTASPVRGTRPAQLPPAPGGFVGRVAELARLGSAAGPVAAVWGTAGVGKTALAVHWARTVRDRFPDGQLYVNLRGFDPHDEVASTAEVVHGFLEALGVRPPQVPAGLDAKIGLYRSLLDGRRILVVLDNARDAEQVRPLLPADAGCLAVVTSRIDLTGLVISAGATGVPLDAFTDAEARALLRDRLGTVRTEAEPAAVSALITTCAHLPLALAVVAARAVARPRQPLTAFAEQLGDSALGALAGGDPRTDVRSVFSWSYRALGSGAARMFRQLGLHPGPELGPGAAASLAGATPAVTAALMADLSAANLVAERPQGGWALHDLLRSYATSLDTSADRGAAIRRMLDHYVHVANAGATLLNPRRAAIEPVPPDPAAVVTPPADADAARDWFAAEQHTLKQAVTFAAAEGFETHAWQLARSMTTYLNYLGRWADLADVHTTGLSAARRTGDRQGQIHTLRDLGLACARQGRPEQAHAHFTESVELCAALGDDEKWGHSHLDLAELLGGQDRYLEAIHHIKQAATVHPAADGGNIAGMLGWCYAQIGDYDQALHNCREAVRLSESHGDRWTRAGAWDSLGHIHHQLGDYREALTSYTNSLTLIREVGDRYREAEALDHIADSYQAAGDSDAAADARRQAAAIRQAR</sequence>
<dbReference type="SUPFAM" id="SSF46894">
    <property type="entry name" value="C-terminal effector domain of the bipartite response regulators"/>
    <property type="match status" value="1"/>
</dbReference>
<dbReference type="InterPro" id="IPR016032">
    <property type="entry name" value="Sig_transdc_resp-reg_C-effctor"/>
</dbReference>
<feature type="domain" description="OmpR/PhoB-type" evidence="7">
    <location>
        <begin position="1"/>
        <end position="93"/>
    </location>
</feature>
<dbReference type="CDD" id="cd15831">
    <property type="entry name" value="BTAD"/>
    <property type="match status" value="1"/>
</dbReference>
<dbReference type="SUPFAM" id="SSF48452">
    <property type="entry name" value="TPR-like"/>
    <property type="match status" value="3"/>
</dbReference>
<dbReference type="RefSeq" id="WP_215788453.1">
    <property type="nucleotide sequence ID" value="NZ_JAHKKG010000005.1"/>
</dbReference>
<protein>
    <submittedName>
        <fullName evidence="8">Tetratricopeptide repeat protein</fullName>
    </submittedName>
</protein>
<dbReference type="Proteomes" id="UP001519654">
    <property type="component" value="Unassembled WGS sequence"/>
</dbReference>
<dbReference type="EMBL" id="JAHKKG010000005">
    <property type="protein sequence ID" value="MBU2665232.1"/>
    <property type="molecule type" value="Genomic_DNA"/>
</dbReference>
<feature type="DNA-binding region" description="OmpR/PhoB-type" evidence="6">
    <location>
        <begin position="1"/>
        <end position="93"/>
    </location>
</feature>
<evidence type="ECO:0000259" key="7">
    <source>
        <dbReference type="PROSITE" id="PS51755"/>
    </source>
</evidence>
<dbReference type="PROSITE" id="PS51755">
    <property type="entry name" value="OMPR_PHOB"/>
    <property type="match status" value="1"/>
</dbReference>
<dbReference type="InterPro" id="IPR011990">
    <property type="entry name" value="TPR-like_helical_dom_sf"/>
</dbReference>
<accession>A0ABS5YP44</accession>
<evidence type="ECO:0000313" key="8">
    <source>
        <dbReference type="EMBL" id="MBU2665232.1"/>
    </source>
</evidence>
<dbReference type="InterPro" id="IPR051677">
    <property type="entry name" value="AfsR-DnrI-RedD_regulator"/>
</dbReference>
<keyword evidence="5" id="KW-0802">TPR repeat</keyword>
<reference evidence="8 9" key="1">
    <citation type="submission" date="2021-06" db="EMBL/GenBank/DDBJ databases">
        <title>Actinoplanes lichenicola sp. nov., and Actinoplanes ovalisporus sp. nov., isolated from lichen in Thailand.</title>
        <authorList>
            <person name="Saeng-In P."/>
            <person name="Kanchanasin P."/>
            <person name="Yuki M."/>
            <person name="Kudo T."/>
            <person name="Ohkuma M."/>
            <person name="Phongsopitanun W."/>
            <person name="Tanasupawat S."/>
        </authorList>
    </citation>
    <scope>NUCLEOTIDE SEQUENCE [LARGE SCALE GENOMIC DNA]</scope>
    <source>
        <strain evidence="8 9">NBRC 110975</strain>
    </source>
</reference>
<keyword evidence="9" id="KW-1185">Reference proteome</keyword>
<dbReference type="SMART" id="SM00028">
    <property type="entry name" value="TPR"/>
    <property type="match status" value="5"/>
</dbReference>
<dbReference type="PRINTS" id="PR00364">
    <property type="entry name" value="DISEASERSIST"/>
</dbReference>
<dbReference type="SMART" id="SM01043">
    <property type="entry name" value="BTAD"/>
    <property type="match status" value="1"/>
</dbReference>
<dbReference type="InterPro" id="IPR001867">
    <property type="entry name" value="OmpR/PhoB-type_DNA-bd"/>
</dbReference>
<evidence type="ECO:0000313" key="9">
    <source>
        <dbReference type="Proteomes" id="UP001519654"/>
    </source>
</evidence>